<reference evidence="5" key="1">
    <citation type="journal article" date="2014" name="Toxicon">
        <title>A bioinformatics survey for conotoxin-like sequences in three turrid snail venom duct transcriptomes.</title>
        <authorList>
            <person name="Gonzales D.T."/>
            <person name="Saloma C.P."/>
        </authorList>
    </citation>
    <scope>NUCLEOTIDE SEQUENCE</scope>
    <source>
        <tissue evidence="5">Venom duct</tissue>
    </source>
</reference>
<dbReference type="InterPro" id="IPR002223">
    <property type="entry name" value="Kunitz_BPTI"/>
</dbReference>
<accession>A0A098LWI2</accession>
<feature type="domain" description="BPTI/Kunitz inhibitor" evidence="4">
    <location>
        <begin position="63"/>
        <end position="113"/>
    </location>
</feature>
<evidence type="ECO:0000256" key="2">
    <source>
        <dbReference type="SAM" id="MobiDB-lite"/>
    </source>
</evidence>
<dbReference type="Pfam" id="PF00014">
    <property type="entry name" value="Kunitz_BPTI"/>
    <property type="match status" value="1"/>
</dbReference>
<dbReference type="SUPFAM" id="SSF57362">
    <property type="entry name" value="BPTI-like"/>
    <property type="match status" value="1"/>
</dbReference>
<dbReference type="EMBL" id="GBQY01000030">
    <property type="protein sequence ID" value="JAC94827.1"/>
    <property type="molecule type" value="Transcribed_RNA"/>
</dbReference>
<keyword evidence="1" id="KW-1015">Disulfide bond</keyword>
<dbReference type="InterPro" id="IPR036880">
    <property type="entry name" value="Kunitz_BPTI_sf"/>
</dbReference>
<dbReference type="GO" id="GO:0005615">
    <property type="term" value="C:extracellular space"/>
    <property type="evidence" value="ECO:0007669"/>
    <property type="project" value="TreeGrafter"/>
</dbReference>
<reference evidence="5" key="2">
    <citation type="submission" date="2014-09" db="EMBL/GenBank/DDBJ databases">
        <authorList>
            <person name="Gonzales D.T.T."/>
            <person name="Saloma C.P."/>
        </authorList>
    </citation>
    <scope>NUCLEOTIDE SEQUENCE</scope>
    <source>
        <tissue evidence="5">Venom duct</tissue>
    </source>
</reference>
<dbReference type="GO" id="GO:0004867">
    <property type="term" value="F:serine-type endopeptidase inhibitor activity"/>
    <property type="evidence" value="ECO:0007669"/>
    <property type="project" value="InterPro"/>
</dbReference>
<feature type="signal peptide" evidence="3">
    <location>
        <begin position="1"/>
        <end position="23"/>
    </location>
</feature>
<name>A0A098LWI2_UNEBI</name>
<evidence type="ECO:0000259" key="4">
    <source>
        <dbReference type="PROSITE" id="PS50279"/>
    </source>
</evidence>
<evidence type="ECO:0000313" key="5">
    <source>
        <dbReference type="EMBL" id="JAC94827.1"/>
    </source>
</evidence>
<feature type="compositionally biased region" description="Polar residues" evidence="2">
    <location>
        <begin position="43"/>
        <end position="59"/>
    </location>
</feature>
<evidence type="ECO:0000256" key="3">
    <source>
        <dbReference type="SAM" id="SignalP"/>
    </source>
</evidence>
<proteinExistence type="predicted"/>
<dbReference type="PROSITE" id="PS00280">
    <property type="entry name" value="BPTI_KUNITZ_1"/>
    <property type="match status" value="1"/>
</dbReference>
<feature type="region of interest" description="Disordered" evidence="2">
    <location>
        <begin position="33"/>
        <end position="62"/>
    </location>
</feature>
<dbReference type="CDD" id="cd00109">
    <property type="entry name" value="Kunitz-type"/>
    <property type="match status" value="1"/>
</dbReference>
<dbReference type="InterPro" id="IPR050098">
    <property type="entry name" value="TFPI/VKTCI-like"/>
</dbReference>
<dbReference type="SMART" id="SM00131">
    <property type="entry name" value="KU"/>
    <property type="match status" value="1"/>
</dbReference>
<dbReference type="FunFam" id="4.10.410.10:FF:000004">
    <property type="entry name" value="Tissue factor pathway inhibitor"/>
    <property type="match status" value="1"/>
</dbReference>
<dbReference type="PRINTS" id="PR00759">
    <property type="entry name" value="BASICPTASE"/>
</dbReference>
<dbReference type="Gene3D" id="4.10.410.10">
    <property type="entry name" value="Pancreatic trypsin inhibitor Kunitz domain"/>
    <property type="match status" value="1"/>
</dbReference>
<protein>
    <submittedName>
        <fullName evidence="5">Ubs_30 putative toxin</fullName>
    </submittedName>
</protein>
<dbReference type="AlphaFoldDB" id="A0A098LWI2"/>
<feature type="chain" id="PRO_5001945393" evidence="3">
    <location>
        <begin position="24"/>
        <end position="118"/>
    </location>
</feature>
<evidence type="ECO:0000256" key="1">
    <source>
        <dbReference type="ARBA" id="ARBA00023157"/>
    </source>
</evidence>
<dbReference type="PROSITE" id="PS50279">
    <property type="entry name" value="BPTI_KUNITZ_2"/>
    <property type="match status" value="1"/>
</dbReference>
<dbReference type="PANTHER" id="PTHR10083">
    <property type="entry name" value="KUNITZ-TYPE PROTEASE INHIBITOR-RELATED"/>
    <property type="match status" value="1"/>
</dbReference>
<dbReference type="PANTHER" id="PTHR10083:SF374">
    <property type="entry name" value="BPTI_KUNITZ INHIBITOR DOMAIN-CONTAINING PROTEIN"/>
    <property type="match status" value="1"/>
</dbReference>
<keyword evidence="3" id="KW-0732">Signal</keyword>
<sequence>MRSMRLVLVATMVTIVVIVMALADRYTTRQDKPPVAARDISHLQGTANRPQPGGPSSNAVDKCHQPPFTGMCRAYFPKYYYNATLKKCIEFIYGGCNGNDNRFNTVEECMTECHHPLD</sequence>
<dbReference type="InterPro" id="IPR020901">
    <property type="entry name" value="Prtase_inh_Kunz-CS"/>
</dbReference>
<organism evidence="5">
    <name type="scientific">Unedogemmula bisaya</name>
    <name type="common">Sea snail</name>
    <name type="synonym">Lophiotoma bisaya</name>
    <dbReference type="NCBI Taxonomy" id="746885"/>
    <lineage>
        <taxon>Eukaryota</taxon>
        <taxon>Metazoa</taxon>
        <taxon>Spiralia</taxon>
        <taxon>Lophotrochozoa</taxon>
        <taxon>Mollusca</taxon>
        <taxon>Gastropoda</taxon>
        <taxon>Caenogastropoda</taxon>
        <taxon>Neogastropoda</taxon>
        <taxon>Conoidea</taxon>
        <taxon>Turridae</taxon>
        <taxon>Unedogemmula</taxon>
    </lineage>
</organism>